<name>A0A5J5EUW7_9PEZI</name>
<gene>
    <name evidence="1" type="ORF">FN846DRAFT_33666</name>
</gene>
<organism evidence="1 2">
    <name type="scientific">Sphaerosporella brunnea</name>
    <dbReference type="NCBI Taxonomy" id="1250544"/>
    <lineage>
        <taxon>Eukaryota</taxon>
        <taxon>Fungi</taxon>
        <taxon>Dikarya</taxon>
        <taxon>Ascomycota</taxon>
        <taxon>Pezizomycotina</taxon>
        <taxon>Pezizomycetes</taxon>
        <taxon>Pezizales</taxon>
        <taxon>Pyronemataceae</taxon>
        <taxon>Sphaerosporella</taxon>
    </lineage>
</organism>
<reference evidence="1 2" key="1">
    <citation type="submission" date="2019-09" db="EMBL/GenBank/DDBJ databases">
        <title>Draft genome of the ectomycorrhizal ascomycete Sphaerosporella brunnea.</title>
        <authorList>
            <consortium name="DOE Joint Genome Institute"/>
            <person name="Benucci G.M."/>
            <person name="Marozzi G."/>
            <person name="Antonielli L."/>
            <person name="Sanchez S."/>
            <person name="Marco P."/>
            <person name="Wang X."/>
            <person name="Falini L.B."/>
            <person name="Barry K."/>
            <person name="Haridas S."/>
            <person name="Lipzen A."/>
            <person name="Labutti K."/>
            <person name="Grigoriev I.V."/>
            <person name="Murat C."/>
            <person name="Martin F."/>
            <person name="Albertini E."/>
            <person name="Donnini D."/>
            <person name="Bonito G."/>
        </authorList>
    </citation>
    <scope>NUCLEOTIDE SEQUENCE [LARGE SCALE GENOMIC DNA]</scope>
    <source>
        <strain evidence="1 2">Sb_GMNB300</strain>
    </source>
</reference>
<dbReference type="InParanoid" id="A0A5J5EUW7"/>
<comment type="caution">
    <text evidence="1">The sequence shown here is derived from an EMBL/GenBank/DDBJ whole genome shotgun (WGS) entry which is preliminary data.</text>
</comment>
<dbReference type="AlphaFoldDB" id="A0A5J5EUW7"/>
<evidence type="ECO:0000313" key="2">
    <source>
        <dbReference type="Proteomes" id="UP000326924"/>
    </source>
</evidence>
<evidence type="ECO:0000313" key="1">
    <source>
        <dbReference type="EMBL" id="KAA8904507.1"/>
    </source>
</evidence>
<dbReference type="Proteomes" id="UP000326924">
    <property type="component" value="Unassembled WGS sequence"/>
</dbReference>
<proteinExistence type="predicted"/>
<accession>A0A5J5EUW7</accession>
<dbReference type="EMBL" id="VXIS01000108">
    <property type="protein sequence ID" value="KAA8904507.1"/>
    <property type="molecule type" value="Genomic_DNA"/>
</dbReference>
<sequence length="122" mass="13746">MYLPHFLQPTAKFRLAALCLMMVYCRIFQLRASAFSPPENATRCCAPKYAVPMRQVRRYRAAYSLASGYLGNWCNSPHSLEASKGEAQKIFKLHTDWGDLRLGTYIINCGGSSIKECLAFGK</sequence>
<keyword evidence="2" id="KW-1185">Reference proteome</keyword>
<protein>
    <submittedName>
        <fullName evidence="1">Uncharacterized protein</fullName>
    </submittedName>
</protein>